<gene>
    <name evidence="8" type="ORF">B7Z01_10965</name>
</gene>
<dbReference type="EMBL" id="NCEB01000021">
    <property type="protein sequence ID" value="OYX32670.1"/>
    <property type="molecule type" value="Genomic_DNA"/>
</dbReference>
<accession>A0A258FJA2</accession>
<keyword evidence="8" id="KW-0378">Hydrolase</keyword>
<evidence type="ECO:0000256" key="2">
    <source>
        <dbReference type="ARBA" id="ARBA00022603"/>
    </source>
</evidence>
<dbReference type="Pfam" id="PF07669">
    <property type="entry name" value="Eco57I"/>
    <property type="match status" value="1"/>
</dbReference>
<dbReference type="AlphaFoldDB" id="A0A258FJA2"/>
<reference evidence="8 9" key="1">
    <citation type="submission" date="2017-03" db="EMBL/GenBank/DDBJ databases">
        <title>Lifting the veil on microbial sulfur biogeochemistry in mining wastewaters.</title>
        <authorList>
            <person name="Kantor R.S."/>
            <person name="Colenbrander Nelson T."/>
            <person name="Marshall S."/>
            <person name="Bennett D."/>
            <person name="Apte S."/>
            <person name="Camacho D."/>
            <person name="Thomas B.C."/>
            <person name="Warren L.A."/>
            <person name="Banfield J.F."/>
        </authorList>
    </citation>
    <scope>NUCLEOTIDE SEQUENCE [LARGE SCALE GENOMIC DNA]</scope>
    <source>
        <strain evidence="8">32-69-9</strain>
    </source>
</reference>
<dbReference type="GO" id="GO:0006304">
    <property type="term" value="P:DNA modification"/>
    <property type="evidence" value="ECO:0007669"/>
    <property type="project" value="InterPro"/>
</dbReference>
<keyword evidence="8" id="KW-0255">Endonuclease</keyword>
<name>A0A258FJA2_9CAUL</name>
<comment type="caution">
    <text evidence="8">The sequence shown here is derived from an EMBL/GenBank/DDBJ whole genome shotgun (WGS) entry which is preliminary data.</text>
</comment>
<dbReference type="GO" id="GO:0032259">
    <property type="term" value="P:methylation"/>
    <property type="evidence" value="ECO:0007669"/>
    <property type="project" value="UniProtKB-KW"/>
</dbReference>
<feature type="domain" description="Type II methyltransferase M.TaqI-like" evidence="7">
    <location>
        <begin position="234"/>
        <end position="312"/>
    </location>
</feature>
<proteinExistence type="predicted"/>
<dbReference type="EC" id="2.1.1.72" evidence="1"/>
<evidence type="ECO:0000256" key="4">
    <source>
        <dbReference type="ARBA" id="ARBA00022691"/>
    </source>
</evidence>
<dbReference type="InterPro" id="IPR011639">
    <property type="entry name" value="MethylTrfase_TaqI-like_dom"/>
</dbReference>
<dbReference type="SUPFAM" id="SSF53335">
    <property type="entry name" value="S-adenosyl-L-methionine-dependent methyltransferases"/>
    <property type="match status" value="1"/>
</dbReference>
<evidence type="ECO:0000256" key="3">
    <source>
        <dbReference type="ARBA" id="ARBA00022679"/>
    </source>
</evidence>
<evidence type="ECO:0000313" key="8">
    <source>
        <dbReference type="EMBL" id="OYX32670.1"/>
    </source>
</evidence>
<evidence type="ECO:0000313" key="9">
    <source>
        <dbReference type="Proteomes" id="UP000215595"/>
    </source>
</evidence>
<keyword evidence="4" id="KW-0949">S-adenosyl-L-methionine</keyword>
<sequence length="580" mass="62416">MTASLAIIASTERSSPGETGGARSATPAPGAENPEISHADEAGPLIKEIMRRYRPKGGSIDALGVCLDLIEGRGEAEVVTSLRRLAPAWRDHAIACVYAILMPGDRRKRLGAYFTPPHLVDHLISRLTDLGLDLTQDRLRDPAAGGAAFLVPLARRKVKSWRDAGVADDEILTRLPAQLFGREIDPDLATLANALVRRMLTDEFHIQAAGVAALEIVATGDSLDQEFAGDHAVDHEIGNPPYLRLPRALLTERQAEFEDIASGRLNLYAMFLRRAVDQVPTGGLVGYVIPASFLGGPEFTTFRSRIDELAEVLVVDIIEKRSDVFLDATQDACFVVLRRRGEAPNDGERATVSSGVLRADGSFRPVGSAVVEPGGEPWRLPGEDQEGTATLLTWGYRGAIGYLVANRQGERLHAKPGPGRYPLVWAKAIAPDGVFDFDRGRKHRGKGWVDAPATAPYIVRTECVAVQRTSSRGQKRRIAAALIPAGFLQAHGGVVAENHVILLVPREGEAWDGQALAKALNDPAASEQLDRMCGSASISVRLLEKLRLARPLLRLTSEASPAPNASSGDLSAAIEHPDGP</sequence>
<keyword evidence="3" id="KW-0808">Transferase</keyword>
<dbReference type="GO" id="GO:0004519">
    <property type="term" value="F:endonuclease activity"/>
    <property type="evidence" value="ECO:0007669"/>
    <property type="project" value="UniProtKB-KW"/>
</dbReference>
<dbReference type="PANTHER" id="PTHR33841:SF1">
    <property type="entry name" value="DNA METHYLTRANSFERASE A"/>
    <property type="match status" value="1"/>
</dbReference>
<dbReference type="Gene3D" id="3.40.50.150">
    <property type="entry name" value="Vaccinia Virus protein VP39"/>
    <property type="match status" value="1"/>
</dbReference>
<evidence type="ECO:0000256" key="6">
    <source>
        <dbReference type="SAM" id="MobiDB-lite"/>
    </source>
</evidence>
<organism evidence="8 9">
    <name type="scientific">Brevundimonas subvibrioides</name>
    <dbReference type="NCBI Taxonomy" id="74313"/>
    <lineage>
        <taxon>Bacteria</taxon>
        <taxon>Pseudomonadati</taxon>
        <taxon>Pseudomonadota</taxon>
        <taxon>Alphaproteobacteria</taxon>
        <taxon>Caulobacterales</taxon>
        <taxon>Caulobacteraceae</taxon>
        <taxon>Brevundimonas</taxon>
    </lineage>
</organism>
<dbReference type="InterPro" id="IPR029063">
    <property type="entry name" value="SAM-dependent_MTases_sf"/>
</dbReference>
<dbReference type="Proteomes" id="UP000215595">
    <property type="component" value="Unassembled WGS sequence"/>
</dbReference>
<comment type="catalytic activity">
    <reaction evidence="5">
        <text>a 2'-deoxyadenosine in DNA + S-adenosyl-L-methionine = an N(6)-methyl-2'-deoxyadenosine in DNA + S-adenosyl-L-homocysteine + H(+)</text>
        <dbReference type="Rhea" id="RHEA:15197"/>
        <dbReference type="Rhea" id="RHEA-COMP:12418"/>
        <dbReference type="Rhea" id="RHEA-COMP:12419"/>
        <dbReference type="ChEBI" id="CHEBI:15378"/>
        <dbReference type="ChEBI" id="CHEBI:57856"/>
        <dbReference type="ChEBI" id="CHEBI:59789"/>
        <dbReference type="ChEBI" id="CHEBI:90615"/>
        <dbReference type="ChEBI" id="CHEBI:90616"/>
        <dbReference type="EC" id="2.1.1.72"/>
    </reaction>
</comment>
<evidence type="ECO:0000256" key="1">
    <source>
        <dbReference type="ARBA" id="ARBA00011900"/>
    </source>
</evidence>
<feature type="region of interest" description="Disordered" evidence="6">
    <location>
        <begin position="558"/>
        <end position="580"/>
    </location>
</feature>
<dbReference type="PRINTS" id="PR00507">
    <property type="entry name" value="N12N6MTFRASE"/>
</dbReference>
<protein>
    <recommendedName>
        <fullName evidence="1">site-specific DNA-methyltransferase (adenine-specific)</fullName>
        <ecNumber evidence="1">2.1.1.72</ecNumber>
    </recommendedName>
</protein>
<dbReference type="GO" id="GO:0009007">
    <property type="term" value="F:site-specific DNA-methyltransferase (adenine-specific) activity"/>
    <property type="evidence" value="ECO:0007669"/>
    <property type="project" value="UniProtKB-EC"/>
</dbReference>
<keyword evidence="8" id="KW-0540">Nuclease</keyword>
<feature type="region of interest" description="Disordered" evidence="6">
    <location>
        <begin position="9"/>
        <end position="41"/>
    </location>
</feature>
<evidence type="ECO:0000259" key="7">
    <source>
        <dbReference type="Pfam" id="PF07669"/>
    </source>
</evidence>
<dbReference type="PANTHER" id="PTHR33841">
    <property type="entry name" value="DNA METHYLTRANSFERASE YEEA-RELATED"/>
    <property type="match status" value="1"/>
</dbReference>
<dbReference type="InterPro" id="IPR050953">
    <property type="entry name" value="N4_N6_ade-DNA_methylase"/>
</dbReference>
<feature type="compositionally biased region" description="Polar residues" evidence="6">
    <location>
        <begin position="558"/>
        <end position="569"/>
    </location>
</feature>
<evidence type="ECO:0000256" key="5">
    <source>
        <dbReference type="ARBA" id="ARBA00047942"/>
    </source>
</evidence>
<keyword evidence="2" id="KW-0489">Methyltransferase</keyword>